<gene>
    <name evidence="2" type="ORF">sscle_05g044130</name>
</gene>
<evidence type="ECO:0000256" key="1">
    <source>
        <dbReference type="SAM" id="MobiDB-lite"/>
    </source>
</evidence>
<feature type="region of interest" description="Disordered" evidence="1">
    <location>
        <begin position="87"/>
        <end position="120"/>
    </location>
</feature>
<evidence type="ECO:0000313" key="2">
    <source>
        <dbReference type="EMBL" id="APA09643.1"/>
    </source>
</evidence>
<dbReference type="Proteomes" id="UP000177798">
    <property type="component" value="Chromosome 5"/>
</dbReference>
<dbReference type="AlphaFoldDB" id="A0A1D9Q4Y7"/>
<feature type="region of interest" description="Disordered" evidence="1">
    <location>
        <begin position="1"/>
        <end position="20"/>
    </location>
</feature>
<dbReference type="KEGG" id="ssl:SS1G_06191"/>
<protein>
    <submittedName>
        <fullName evidence="2">Uncharacterized protein</fullName>
    </submittedName>
</protein>
<name>A0A1D9Q4Y7_SCLS1</name>
<sequence>MRDVGWRNSGPGKHFTTEGETSGYSLAFKEEKTTIFQQLIAGGRRRSDATILKATAEAPKRISLLDYPLEEVTPKQAYQKNTEALKPSASAVLGTRPTFGANKRKRTEPLSDISDMWEYS</sequence>
<dbReference type="OrthoDB" id="3557773at2759"/>
<organism evidence="2 3">
    <name type="scientific">Sclerotinia sclerotiorum (strain ATCC 18683 / 1980 / Ss-1)</name>
    <name type="common">White mold</name>
    <name type="synonym">Whetzelinia sclerotiorum</name>
    <dbReference type="NCBI Taxonomy" id="665079"/>
    <lineage>
        <taxon>Eukaryota</taxon>
        <taxon>Fungi</taxon>
        <taxon>Dikarya</taxon>
        <taxon>Ascomycota</taxon>
        <taxon>Pezizomycotina</taxon>
        <taxon>Leotiomycetes</taxon>
        <taxon>Helotiales</taxon>
        <taxon>Sclerotiniaceae</taxon>
        <taxon>Sclerotinia</taxon>
    </lineage>
</organism>
<dbReference type="VEuPathDB" id="FungiDB:sscle_05g044130"/>
<accession>A0A1D9Q4Y7</accession>
<reference evidence="3" key="1">
    <citation type="journal article" date="2017" name="Genome Biol. Evol.">
        <title>The complete genome sequence of the phytopathogenic fungus Sclerotinia sclerotiorum reveals insights into the genome architecture of broad host range pathogens.</title>
        <authorList>
            <person name="Derbyshire M."/>
            <person name="Denton-Giles M."/>
            <person name="Hegedus D."/>
            <person name="Seifbarghy S."/>
            <person name="Rollins J."/>
            <person name="van Kan J."/>
            <person name="Seidl M.F."/>
            <person name="Faino L."/>
            <person name="Mbengue M."/>
            <person name="Navaud O."/>
            <person name="Raffaele S."/>
            <person name="Hammond-Kosack K."/>
            <person name="Heard S."/>
            <person name="Oliver R."/>
        </authorList>
    </citation>
    <scope>NUCLEOTIDE SEQUENCE [LARGE SCALE GENOMIC DNA]</scope>
    <source>
        <strain evidence="3">ATCC 18683 / 1980 / Ss-1</strain>
    </source>
</reference>
<proteinExistence type="predicted"/>
<dbReference type="RefSeq" id="XP_001593269.1">
    <property type="nucleotide sequence ID" value="XM_001593219.1"/>
</dbReference>
<dbReference type="EMBL" id="CP017818">
    <property type="protein sequence ID" value="APA09643.1"/>
    <property type="molecule type" value="Genomic_DNA"/>
</dbReference>
<evidence type="ECO:0000313" key="3">
    <source>
        <dbReference type="Proteomes" id="UP000177798"/>
    </source>
</evidence>